<feature type="signal peptide" evidence="1">
    <location>
        <begin position="1"/>
        <end position="21"/>
    </location>
</feature>
<name>A0A2A9NR43_9AGAR</name>
<sequence length="429" mass="46522">MKSSLISAVLLSLFLTPFSIAAPPSNGTDGPDTDRRNSVGAAFTMTNQESGNHLVVLSISKTGQLSFDRAIPTGGRGARGMLAPIGDSIFSQGSMQIHYGQEMLVHTNPGSSTLSVWHVDPKNPLNIRRIGQPVPSGGDFPNSVTFNKAGDRLCALNTGTRNGFMCFMVDKEKGLTPLPATFRPTNINQTIPATGPQNSVGHIKFSPNEDQLYVTYKGFDQINTSGFLARWNIDLDCPNSIAIAEANDQIFTDTVGLRPFGMTLIPGRNAVLTADPITGFDIFDLDKHTSKSTHIPNQGAHCWSMYSQKTGNYYLADADGASLTEISIDTKAENLTGVIEARYPKIPGSFLADPDLVDIKDKQYIMTLAPGALSIYVDELRGPKDAHQIQRFDLSVVNRRANIPIDKNHTNGFITYLSDSVRTTSPCPL</sequence>
<evidence type="ECO:0000313" key="2">
    <source>
        <dbReference type="EMBL" id="PFH53009.1"/>
    </source>
</evidence>
<protein>
    <recommendedName>
        <fullName evidence="4">Methanethiol oxidase</fullName>
    </recommendedName>
</protein>
<keyword evidence="3" id="KW-1185">Reference proteome</keyword>
<evidence type="ECO:0000256" key="1">
    <source>
        <dbReference type="SAM" id="SignalP"/>
    </source>
</evidence>
<dbReference type="SUPFAM" id="SSF63829">
    <property type="entry name" value="Calcium-dependent phosphotriesterase"/>
    <property type="match status" value="1"/>
</dbReference>
<dbReference type="InterPro" id="IPR015943">
    <property type="entry name" value="WD40/YVTN_repeat-like_dom_sf"/>
</dbReference>
<reference evidence="2 3" key="1">
    <citation type="submission" date="2014-02" db="EMBL/GenBank/DDBJ databases">
        <title>Transposable element dynamics among asymbiotic and ectomycorrhizal Amanita fungi.</title>
        <authorList>
            <consortium name="DOE Joint Genome Institute"/>
            <person name="Hess J."/>
            <person name="Skrede I."/>
            <person name="Wolfe B."/>
            <person name="LaButti K."/>
            <person name="Ohm R.A."/>
            <person name="Grigoriev I.V."/>
            <person name="Pringle A."/>
        </authorList>
    </citation>
    <scope>NUCLEOTIDE SEQUENCE [LARGE SCALE GENOMIC DNA]</scope>
    <source>
        <strain evidence="2 3">SKay4041</strain>
    </source>
</reference>
<evidence type="ECO:0008006" key="4">
    <source>
        <dbReference type="Google" id="ProtNLM"/>
    </source>
</evidence>
<evidence type="ECO:0000313" key="3">
    <source>
        <dbReference type="Proteomes" id="UP000242287"/>
    </source>
</evidence>
<dbReference type="EMBL" id="KZ301976">
    <property type="protein sequence ID" value="PFH53009.1"/>
    <property type="molecule type" value="Genomic_DNA"/>
</dbReference>
<organism evidence="2 3">
    <name type="scientific">Amanita thiersii Skay4041</name>
    <dbReference type="NCBI Taxonomy" id="703135"/>
    <lineage>
        <taxon>Eukaryota</taxon>
        <taxon>Fungi</taxon>
        <taxon>Dikarya</taxon>
        <taxon>Basidiomycota</taxon>
        <taxon>Agaricomycotina</taxon>
        <taxon>Agaricomycetes</taxon>
        <taxon>Agaricomycetidae</taxon>
        <taxon>Agaricales</taxon>
        <taxon>Pluteineae</taxon>
        <taxon>Amanitaceae</taxon>
        <taxon>Amanita</taxon>
    </lineage>
</organism>
<feature type="chain" id="PRO_5012541083" description="Methanethiol oxidase" evidence="1">
    <location>
        <begin position="22"/>
        <end position="429"/>
    </location>
</feature>
<dbReference type="OrthoDB" id="10006285at2759"/>
<keyword evidence="1" id="KW-0732">Signal</keyword>
<dbReference type="Gene3D" id="2.130.10.10">
    <property type="entry name" value="YVTN repeat-like/Quinoprotein amine dehydrogenase"/>
    <property type="match status" value="1"/>
</dbReference>
<dbReference type="STRING" id="703135.A0A2A9NR43"/>
<gene>
    <name evidence="2" type="ORF">AMATHDRAFT_45911</name>
</gene>
<proteinExistence type="predicted"/>
<dbReference type="AlphaFoldDB" id="A0A2A9NR43"/>
<dbReference type="Proteomes" id="UP000242287">
    <property type="component" value="Unassembled WGS sequence"/>
</dbReference>
<accession>A0A2A9NR43</accession>